<name>A0A0U4W3B2_9BACT</name>
<dbReference type="PANTHER" id="PTHR30557:SF1">
    <property type="entry name" value="PHOSPHOMETHYLPYRIMIDINE SYNTHASE, CHLOROPLASTIC"/>
    <property type="match status" value="1"/>
</dbReference>
<dbReference type="EMBL" id="AP014945">
    <property type="protein sequence ID" value="BAU23579.1"/>
    <property type="molecule type" value="Genomic_DNA"/>
</dbReference>
<evidence type="ECO:0000256" key="6">
    <source>
        <dbReference type="ARBA" id="ARBA00023004"/>
    </source>
</evidence>
<gene>
    <name evidence="9" type="ORF">THC_1208</name>
</gene>
<keyword evidence="10" id="KW-1185">Reference proteome</keyword>
<evidence type="ECO:0000256" key="8">
    <source>
        <dbReference type="ARBA" id="ARBA00023239"/>
    </source>
</evidence>
<dbReference type="OrthoDB" id="9805897at2"/>
<protein>
    <recommendedName>
        <fullName evidence="11">Phosphomethylpyrimidine synthase</fullName>
    </recommendedName>
</protein>
<accession>A0A0U4W3B2</accession>
<dbReference type="PATRIC" id="fig|1653476.3.peg.1255"/>
<dbReference type="GO" id="GO:0016829">
    <property type="term" value="F:lyase activity"/>
    <property type="evidence" value="ECO:0007669"/>
    <property type="project" value="UniProtKB-KW"/>
</dbReference>
<evidence type="ECO:0000313" key="9">
    <source>
        <dbReference type="EMBL" id="BAU23579.1"/>
    </source>
</evidence>
<reference evidence="9 10" key="1">
    <citation type="journal article" date="2016" name="Int. J. Syst. Evol. Microbiol.">
        <title>Caldimicrobium thiodismutans sp. nov., a sulfur-disproportionating bacterium isolated from a hot spring, and emended description of the genus Caldimicrobium.</title>
        <authorList>
            <person name="Kojima H."/>
            <person name="Umezawa K."/>
            <person name="Fukui M."/>
        </authorList>
    </citation>
    <scope>NUCLEOTIDE SEQUENCE [LARGE SCALE GENOMIC DNA]</scope>
    <source>
        <strain evidence="9 10">TF1</strain>
    </source>
</reference>
<dbReference type="GO" id="GO:0005829">
    <property type="term" value="C:cytosol"/>
    <property type="evidence" value="ECO:0007669"/>
    <property type="project" value="TreeGrafter"/>
</dbReference>
<dbReference type="Pfam" id="PF01964">
    <property type="entry name" value="ThiC_Rad_SAM"/>
    <property type="match status" value="1"/>
</dbReference>
<keyword evidence="3" id="KW-0949">S-adenosyl-L-methionine</keyword>
<keyword evidence="2" id="KW-0004">4Fe-4S</keyword>
<dbReference type="GO" id="GO:0046872">
    <property type="term" value="F:metal ion binding"/>
    <property type="evidence" value="ECO:0007669"/>
    <property type="project" value="UniProtKB-KW"/>
</dbReference>
<dbReference type="InterPro" id="IPR038521">
    <property type="entry name" value="ThiC/Bza_core_dom"/>
</dbReference>
<keyword evidence="8" id="KW-0456">Lyase</keyword>
<evidence type="ECO:0000256" key="5">
    <source>
        <dbReference type="ARBA" id="ARBA00022833"/>
    </source>
</evidence>
<evidence type="ECO:0000313" key="10">
    <source>
        <dbReference type="Proteomes" id="UP000068196"/>
    </source>
</evidence>
<dbReference type="KEGG" id="cthi:THC_1208"/>
<evidence type="ECO:0000256" key="2">
    <source>
        <dbReference type="ARBA" id="ARBA00022485"/>
    </source>
</evidence>
<proteinExistence type="predicted"/>
<evidence type="ECO:0008006" key="11">
    <source>
        <dbReference type="Google" id="ProtNLM"/>
    </source>
</evidence>
<dbReference type="AlphaFoldDB" id="A0A0U4W3B2"/>
<dbReference type="GO" id="GO:0051539">
    <property type="term" value="F:4 iron, 4 sulfur cluster binding"/>
    <property type="evidence" value="ECO:0007669"/>
    <property type="project" value="UniProtKB-KW"/>
</dbReference>
<keyword evidence="6" id="KW-0408">Iron</keyword>
<evidence type="ECO:0000256" key="4">
    <source>
        <dbReference type="ARBA" id="ARBA00022723"/>
    </source>
</evidence>
<comment type="cofactor">
    <cofactor evidence="1">
        <name>[4Fe-4S] cluster</name>
        <dbReference type="ChEBI" id="CHEBI:49883"/>
    </cofactor>
</comment>
<organism evidence="9 10">
    <name type="scientific">Caldimicrobium thiodismutans</name>
    <dbReference type="NCBI Taxonomy" id="1653476"/>
    <lineage>
        <taxon>Bacteria</taxon>
        <taxon>Pseudomonadati</taxon>
        <taxon>Thermodesulfobacteriota</taxon>
        <taxon>Thermodesulfobacteria</taxon>
        <taxon>Thermodesulfobacteriales</taxon>
        <taxon>Thermodesulfobacteriaceae</taxon>
        <taxon>Caldimicrobium</taxon>
    </lineage>
</organism>
<dbReference type="PANTHER" id="PTHR30557">
    <property type="entry name" value="THIAMINE BIOSYNTHESIS PROTEIN THIC"/>
    <property type="match status" value="1"/>
</dbReference>
<evidence type="ECO:0000256" key="7">
    <source>
        <dbReference type="ARBA" id="ARBA00023014"/>
    </source>
</evidence>
<sequence length="98" mass="10446">MCIGINSEVKVNANIGNSGLASYIPIELEKVKIAIKYGVDTIMDLSTGEAIKITREAITKVITVPIGTVPIYEALRVAGSIKNMSVNLLRVFALAGEL</sequence>
<keyword evidence="4" id="KW-0479">Metal-binding</keyword>
<dbReference type="Proteomes" id="UP000068196">
    <property type="component" value="Chromosome"/>
</dbReference>
<dbReference type="InterPro" id="IPR002817">
    <property type="entry name" value="ThiC/BzaA/B"/>
</dbReference>
<reference evidence="10" key="2">
    <citation type="journal article" date="2016" name="Int. J. Syst. Evol. Microbiol.">
        <title>Caldimicrobium thiodismutans sp. nov., a sulfur-disproportionating bacterium isolated from a hot spring.</title>
        <authorList>
            <person name="Kojima H."/>
            <person name="Umezawa K."/>
            <person name="Fukui M."/>
        </authorList>
    </citation>
    <scope>NUCLEOTIDE SEQUENCE [LARGE SCALE GENOMIC DNA]</scope>
    <source>
        <strain evidence="10">TF1</strain>
    </source>
</reference>
<keyword evidence="5" id="KW-0862">Zinc</keyword>
<dbReference type="GO" id="GO:0009228">
    <property type="term" value="P:thiamine biosynthetic process"/>
    <property type="evidence" value="ECO:0007669"/>
    <property type="project" value="InterPro"/>
</dbReference>
<evidence type="ECO:0000256" key="3">
    <source>
        <dbReference type="ARBA" id="ARBA00022691"/>
    </source>
</evidence>
<dbReference type="Gene3D" id="3.20.20.540">
    <property type="entry name" value="Radical SAM ThiC family, central domain"/>
    <property type="match status" value="1"/>
</dbReference>
<evidence type="ECO:0000256" key="1">
    <source>
        <dbReference type="ARBA" id="ARBA00001966"/>
    </source>
</evidence>
<dbReference type="STRING" id="1653476.THC_1208"/>
<keyword evidence="7" id="KW-0411">Iron-sulfur</keyword>